<dbReference type="Gene3D" id="1.10.10.10">
    <property type="entry name" value="Winged helix-like DNA-binding domain superfamily/Winged helix DNA-binding domain"/>
    <property type="match status" value="1"/>
</dbReference>
<gene>
    <name evidence="2" type="ORF">SAMN05216278_3120</name>
</gene>
<feature type="domain" description="HVO-A0261-like N-terminal" evidence="1">
    <location>
        <begin position="20"/>
        <end position="104"/>
    </location>
</feature>
<accession>A0A1H1FCU7</accession>
<dbReference type="AlphaFoldDB" id="A0A1H1FCU7"/>
<name>A0A1H1FCU7_9EURY</name>
<evidence type="ECO:0000313" key="3">
    <source>
        <dbReference type="Proteomes" id="UP000199289"/>
    </source>
</evidence>
<dbReference type="SUPFAM" id="SSF46785">
    <property type="entry name" value="Winged helix' DNA-binding domain"/>
    <property type="match status" value="1"/>
</dbReference>
<protein>
    <submittedName>
        <fullName evidence="2">Predicted transcriptional regulator, contains HTH domain</fullName>
    </submittedName>
</protein>
<dbReference type="InterPro" id="IPR011991">
    <property type="entry name" value="ArsR-like_HTH"/>
</dbReference>
<dbReference type="Proteomes" id="UP000199289">
    <property type="component" value="Unassembled WGS sequence"/>
</dbReference>
<evidence type="ECO:0000313" key="2">
    <source>
        <dbReference type="EMBL" id="SDQ98286.1"/>
    </source>
</evidence>
<sequence>MTKRELTRSSTPSQRKEQYDTLQFFTSSPNRYRILAALEQCPRTADGLQNTIDSHRTTLRRNIRELVKRGWVDEESTSNQYRITPTGSRLKRLLDSLFEEVEKVRQAKSVLSRLPEDIDLTPEAIENNEIRTSSQSTPFLPLNTLIGIIDDSNVVKIYTPSLNPRLLSALDNREPLKELEFIGRKSAFRIVEQSVVDSLKEPESHRVLSATELPTYGICLTSDNASLITYNEEMRMSSIVVSDGTNQLSNWLNQRYESIKAVVERDNALV</sequence>
<dbReference type="InterPro" id="IPR036388">
    <property type="entry name" value="WH-like_DNA-bd_sf"/>
</dbReference>
<dbReference type="CDD" id="cd00090">
    <property type="entry name" value="HTH_ARSR"/>
    <property type="match status" value="1"/>
</dbReference>
<dbReference type="InterPro" id="IPR036390">
    <property type="entry name" value="WH_DNA-bd_sf"/>
</dbReference>
<dbReference type="EMBL" id="FNKQ01000004">
    <property type="protein sequence ID" value="SDQ98286.1"/>
    <property type="molecule type" value="Genomic_DNA"/>
</dbReference>
<proteinExistence type="predicted"/>
<evidence type="ECO:0000259" key="1">
    <source>
        <dbReference type="Pfam" id="PF25213"/>
    </source>
</evidence>
<dbReference type="Pfam" id="PF25213">
    <property type="entry name" value="HVO_A0261_N"/>
    <property type="match status" value="1"/>
</dbReference>
<reference evidence="3" key="1">
    <citation type="submission" date="2016-10" db="EMBL/GenBank/DDBJ databases">
        <authorList>
            <person name="Varghese N."/>
            <person name="Submissions S."/>
        </authorList>
    </citation>
    <scope>NUCLEOTIDE SEQUENCE [LARGE SCALE GENOMIC DNA]</scope>
    <source>
        <strain evidence="3">CGMCC 1.12397</strain>
    </source>
</reference>
<dbReference type="InterPro" id="IPR057527">
    <property type="entry name" value="HVO_A0261-like_N"/>
</dbReference>
<organism evidence="2 3">
    <name type="scientific">Halopelagius longus</name>
    <dbReference type="NCBI Taxonomy" id="1236180"/>
    <lineage>
        <taxon>Archaea</taxon>
        <taxon>Methanobacteriati</taxon>
        <taxon>Methanobacteriota</taxon>
        <taxon>Stenosarchaea group</taxon>
        <taxon>Halobacteria</taxon>
        <taxon>Halobacteriales</taxon>
        <taxon>Haloferacaceae</taxon>
    </lineage>
</organism>